<dbReference type="InterPro" id="IPR036868">
    <property type="entry name" value="TusA-like_sf"/>
</dbReference>
<evidence type="ECO:0000256" key="1">
    <source>
        <dbReference type="ARBA" id="ARBA00008984"/>
    </source>
</evidence>
<evidence type="ECO:0000259" key="2">
    <source>
        <dbReference type="PROSITE" id="PS01148"/>
    </source>
</evidence>
<dbReference type="AlphaFoldDB" id="H3SBZ3"/>
<dbReference type="Pfam" id="PF01206">
    <property type="entry name" value="TusA"/>
    <property type="match status" value="1"/>
</dbReference>
<dbReference type="PATRIC" id="fig|1131935.3.peg.1020"/>
<organism evidence="3 4">
    <name type="scientific">Paenibacillus dendritiformis C454</name>
    <dbReference type="NCBI Taxonomy" id="1131935"/>
    <lineage>
        <taxon>Bacteria</taxon>
        <taxon>Bacillati</taxon>
        <taxon>Bacillota</taxon>
        <taxon>Bacilli</taxon>
        <taxon>Bacillales</taxon>
        <taxon>Paenibacillaceae</taxon>
        <taxon>Paenibacillus</taxon>
    </lineage>
</organism>
<gene>
    <name evidence="3" type="ORF">PDENDC454_05146</name>
</gene>
<feature type="domain" description="UPF0033" evidence="2">
    <location>
        <begin position="8"/>
        <end position="32"/>
    </location>
</feature>
<evidence type="ECO:0000313" key="3">
    <source>
        <dbReference type="EMBL" id="EHQ63507.1"/>
    </source>
</evidence>
<keyword evidence="4" id="KW-1185">Reference proteome</keyword>
<dbReference type="PROSITE" id="PS01148">
    <property type="entry name" value="UPF0033"/>
    <property type="match status" value="1"/>
</dbReference>
<sequence length="76" mass="8468">MMKVTTVVDTSGMACPMPIVQAKKALEALESGQVMAVISTDKGSLNDFQAWVKKTNHEMVGQEEEQGVYKFYVRKK</sequence>
<protein>
    <recommendedName>
        <fullName evidence="2">UPF0033 domain-containing protein</fullName>
    </recommendedName>
</protein>
<dbReference type="STRING" id="1131935.PDENDC454_05146"/>
<comment type="caution">
    <text evidence="3">The sequence shown here is derived from an EMBL/GenBank/DDBJ whole genome shotgun (WGS) entry which is preliminary data.</text>
</comment>
<evidence type="ECO:0000313" key="4">
    <source>
        <dbReference type="Proteomes" id="UP000003900"/>
    </source>
</evidence>
<dbReference type="CDD" id="cd00291">
    <property type="entry name" value="SirA_YedF_YeeD"/>
    <property type="match status" value="1"/>
</dbReference>
<dbReference type="PANTHER" id="PTHR33279:SF6">
    <property type="entry name" value="SULFUR CARRIER PROTEIN YEDF-RELATED"/>
    <property type="match status" value="1"/>
</dbReference>
<dbReference type="EMBL" id="AHKH01000008">
    <property type="protein sequence ID" value="EHQ63507.1"/>
    <property type="molecule type" value="Genomic_DNA"/>
</dbReference>
<dbReference type="SUPFAM" id="SSF64307">
    <property type="entry name" value="SirA-like"/>
    <property type="match status" value="1"/>
</dbReference>
<comment type="similarity">
    <text evidence="1">Belongs to the sulfur carrier protein TusA family.</text>
</comment>
<reference evidence="3 4" key="1">
    <citation type="journal article" date="2012" name="J. Bacteriol.">
        <title>Genome Sequence of the Pattern-Forming Social Bacterium Paenibacillus dendritiformis C454 Chiral Morphotype.</title>
        <authorList>
            <person name="Sirota-Madi A."/>
            <person name="Olender T."/>
            <person name="Helman Y."/>
            <person name="Brainis I."/>
            <person name="Finkelshtein A."/>
            <person name="Roth D."/>
            <person name="Hagai E."/>
            <person name="Leshkowitz D."/>
            <person name="Brodsky L."/>
            <person name="Galatenko V."/>
            <person name="Nikolaev V."/>
            <person name="Gutnick D.L."/>
            <person name="Lancet D."/>
            <person name="Ben-Jacob E."/>
        </authorList>
    </citation>
    <scope>NUCLEOTIDE SEQUENCE [LARGE SCALE GENOMIC DNA]</scope>
    <source>
        <strain evidence="3 4">C454</strain>
    </source>
</reference>
<proteinExistence type="inferred from homology"/>
<name>H3SBZ3_9BACL</name>
<dbReference type="PANTHER" id="PTHR33279">
    <property type="entry name" value="SULFUR CARRIER PROTEIN YEDF-RELATED"/>
    <property type="match status" value="1"/>
</dbReference>
<accession>H3SBZ3</accession>
<dbReference type="InterPro" id="IPR001455">
    <property type="entry name" value="TusA-like"/>
</dbReference>
<dbReference type="Proteomes" id="UP000003900">
    <property type="component" value="Unassembled WGS sequence"/>
</dbReference>
<dbReference type="Gene3D" id="3.30.110.40">
    <property type="entry name" value="TusA-like domain"/>
    <property type="match status" value="1"/>
</dbReference>